<comment type="caution">
    <text evidence="4">The sequence shown here is derived from an EMBL/GenBank/DDBJ whole genome shotgun (WGS) entry which is preliminary data.</text>
</comment>
<dbReference type="GO" id="GO:0016020">
    <property type="term" value="C:membrane"/>
    <property type="evidence" value="ECO:0007669"/>
    <property type="project" value="TreeGrafter"/>
</dbReference>
<gene>
    <name evidence="4" type="ORF">Aple_022650</name>
</gene>
<proteinExistence type="predicted"/>
<dbReference type="OrthoDB" id="9803968at2"/>
<feature type="domain" description="AMP-dependent synthetase/ligase" evidence="3">
    <location>
        <begin position="15"/>
        <end position="423"/>
    </location>
</feature>
<dbReference type="InterPro" id="IPR042099">
    <property type="entry name" value="ANL_N_sf"/>
</dbReference>
<dbReference type="PROSITE" id="PS00455">
    <property type="entry name" value="AMP_BINDING"/>
    <property type="match status" value="1"/>
</dbReference>
<dbReference type="Proteomes" id="UP000377595">
    <property type="component" value="Unassembled WGS sequence"/>
</dbReference>
<evidence type="ECO:0000256" key="2">
    <source>
        <dbReference type="ARBA" id="ARBA00022840"/>
    </source>
</evidence>
<keyword evidence="5" id="KW-1185">Reference proteome</keyword>
<reference evidence="4 5" key="1">
    <citation type="submission" date="2019-10" db="EMBL/GenBank/DDBJ databases">
        <title>Whole genome shotgun sequence of Acrocarpospora pleiomorpha NBRC 16267.</title>
        <authorList>
            <person name="Ichikawa N."/>
            <person name="Kimura A."/>
            <person name="Kitahashi Y."/>
            <person name="Komaki H."/>
            <person name="Oguchi A."/>
        </authorList>
    </citation>
    <scope>NUCLEOTIDE SEQUENCE [LARGE SCALE GENOMIC DNA]</scope>
    <source>
        <strain evidence="4 5">NBRC 16267</strain>
    </source>
</reference>
<dbReference type="Pfam" id="PF00501">
    <property type="entry name" value="AMP-binding"/>
    <property type="match status" value="1"/>
</dbReference>
<evidence type="ECO:0000313" key="5">
    <source>
        <dbReference type="Proteomes" id="UP000377595"/>
    </source>
</evidence>
<dbReference type="PANTHER" id="PTHR43272:SF33">
    <property type="entry name" value="AMP-BINDING DOMAIN-CONTAINING PROTEIN-RELATED"/>
    <property type="match status" value="1"/>
</dbReference>
<dbReference type="GO" id="GO:0004467">
    <property type="term" value="F:long-chain fatty acid-CoA ligase activity"/>
    <property type="evidence" value="ECO:0007669"/>
    <property type="project" value="TreeGrafter"/>
</dbReference>
<dbReference type="InterPro" id="IPR020845">
    <property type="entry name" value="AMP-binding_CS"/>
</dbReference>
<evidence type="ECO:0000259" key="3">
    <source>
        <dbReference type="Pfam" id="PF00501"/>
    </source>
</evidence>
<sequence length="638" mass="70737">MSLDSSIQTIPMLVRRNASLHGDTVAMRRKRLGIWESTTWADAWRITEQLAAGLLERGVALDAPVAIIGDNEPDLYFCEYAAQALGCTTVCFFPDMLPDELSSALGALGCTVAFAEDQEQCDKLLAISEEIGLELVVYWDDRGMYLYEDARLTGVEQLRELGREALAREPDLVDVRVDRGSHSDIGVVIYTSGTSGNAKGVKGSYKYLFDVAHRYAQVMQATPFANYLSYVSPASPVEQYVGVTLGAALPMTINFPEEPETVNSDIRELGAEFLYLAPRQWEEMLSSSESRIHDANRFVRRVYHWGTATLTRAALNRGGRGIRGRALAAKVLVQRPLRDRLGLAKVRAAVNAGGALSPEVYEYFYGLGVPIRNVYGFTEVGIITGALKAEQFGTAGTVLDSPYASEPIEVRVVDGEIQVRGGVESDGYWGDQVSLEDRRTEDGWLRSGDAGVWEDGTLRVLDRLENIRVLSTGARFAPQALEVRARLSPYIREIVVLGDERRPYPAALVEIDYESVSRWAEDRSLSFGTFYELSQTPDVVEKLIAAELAKINKTVPPESRIKRFANLQKPLDADEGELTRSMKVRRAVVEDHFAELIEGLYAERPGRVSMNTVIRYQDGRTRELVMSALVDDVPDTVA</sequence>
<dbReference type="RefSeq" id="WP_155344467.1">
    <property type="nucleotide sequence ID" value="NZ_BAAAHM010000007.1"/>
</dbReference>
<keyword evidence="4" id="KW-0436">Ligase</keyword>
<dbReference type="SUPFAM" id="SSF56801">
    <property type="entry name" value="Acetyl-CoA synthetase-like"/>
    <property type="match status" value="1"/>
</dbReference>
<accession>A0A5M3XGT4</accession>
<dbReference type="PANTHER" id="PTHR43272">
    <property type="entry name" value="LONG-CHAIN-FATTY-ACID--COA LIGASE"/>
    <property type="match status" value="1"/>
</dbReference>
<dbReference type="InterPro" id="IPR000873">
    <property type="entry name" value="AMP-dep_synth/lig_dom"/>
</dbReference>
<evidence type="ECO:0000313" key="4">
    <source>
        <dbReference type="EMBL" id="GES19369.1"/>
    </source>
</evidence>
<protein>
    <submittedName>
        <fullName evidence="4">Long-chain-fatty-acid--CoA ligase</fullName>
    </submittedName>
</protein>
<evidence type="ECO:0000256" key="1">
    <source>
        <dbReference type="ARBA" id="ARBA00022741"/>
    </source>
</evidence>
<dbReference type="Gene3D" id="3.40.50.12780">
    <property type="entry name" value="N-terminal domain of ligase-like"/>
    <property type="match status" value="1"/>
</dbReference>
<dbReference type="Pfam" id="PF23562">
    <property type="entry name" value="AMP-binding_C_3"/>
    <property type="match status" value="1"/>
</dbReference>
<keyword evidence="1" id="KW-0547">Nucleotide-binding</keyword>
<keyword evidence="2" id="KW-0067">ATP-binding</keyword>
<organism evidence="4 5">
    <name type="scientific">Acrocarpospora pleiomorpha</name>
    <dbReference type="NCBI Taxonomy" id="90975"/>
    <lineage>
        <taxon>Bacteria</taxon>
        <taxon>Bacillati</taxon>
        <taxon>Actinomycetota</taxon>
        <taxon>Actinomycetes</taxon>
        <taxon>Streptosporangiales</taxon>
        <taxon>Streptosporangiaceae</taxon>
        <taxon>Acrocarpospora</taxon>
    </lineage>
</organism>
<dbReference type="EMBL" id="BLAF01000011">
    <property type="protein sequence ID" value="GES19369.1"/>
    <property type="molecule type" value="Genomic_DNA"/>
</dbReference>
<name>A0A5M3XGT4_9ACTN</name>
<dbReference type="AlphaFoldDB" id="A0A5M3XGT4"/>
<dbReference type="GO" id="GO:0005524">
    <property type="term" value="F:ATP binding"/>
    <property type="evidence" value="ECO:0007669"/>
    <property type="project" value="UniProtKB-KW"/>
</dbReference>